<accession>A0A8J4H789</accession>
<organism evidence="3 4">
    <name type="scientific">Xylanibacillus composti</name>
    <dbReference type="NCBI Taxonomy" id="1572762"/>
    <lineage>
        <taxon>Bacteria</taxon>
        <taxon>Bacillati</taxon>
        <taxon>Bacillota</taxon>
        <taxon>Bacilli</taxon>
        <taxon>Bacillales</taxon>
        <taxon>Paenibacillaceae</taxon>
        <taxon>Xylanibacillus</taxon>
    </lineage>
</organism>
<dbReference type="AlphaFoldDB" id="A0A8J4H789"/>
<evidence type="ECO:0000259" key="2">
    <source>
        <dbReference type="Pfam" id="PF07833"/>
    </source>
</evidence>
<dbReference type="SUPFAM" id="SSF55383">
    <property type="entry name" value="Copper amine oxidase, domain N"/>
    <property type="match status" value="1"/>
</dbReference>
<comment type="caution">
    <text evidence="3">The sequence shown here is derived from an EMBL/GenBank/DDBJ whole genome shotgun (WGS) entry which is preliminary data.</text>
</comment>
<keyword evidence="4" id="KW-1185">Reference proteome</keyword>
<reference evidence="3" key="1">
    <citation type="submission" date="2021-04" db="EMBL/GenBank/DDBJ databases">
        <title>Draft genome sequence of Xylanibacillus composti strain K13.</title>
        <authorList>
            <person name="Uke A."/>
            <person name="Chhe C."/>
            <person name="Baramee S."/>
            <person name="Kosugi A."/>
        </authorList>
    </citation>
    <scope>NUCLEOTIDE SEQUENCE</scope>
    <source>
        <strain evidence="3">K13</strain>
    </source>
</reference>
<gene>
    <name evidence="3" type="ORF">XYCOK13_30780</name>
</gene>
<feature type="signal peptide" evidence="1">
    <location>
        <begin position="1"/>
        <end position="21"/>
    </location>
</feature>
<dbReference type="EMBL" id="BOVK01000043">
    <property type="protein sequence ID" value="GIQ70254.1"/>
    <property type="molecule type" value="Genomic_DNA"/>
</dbReference>
<protein>
    <recommendedName>
        <fullName evidence="2">Copper amine oxidase-like N-terminal domain-containing protein</fullName>
    </recommendedName>
</protein>
<dbReference type="RefSeq" id="WP_213413030.1">
    <property type="nucleotide sequence ID" value="NZ_BOVK01000043.1"/>
</dbReference>
<dbReference type="InterPro" id="IPR036582">
    <property type="entry name" value="Mao_N_sf"/>
</dbReference>
<feature type="domain" description="Copper amine oxidase-like N-terminal" evidence="2">
    <location>
        <begin position="33"/>
        <end position="139"/>
    </location>
</feature>
<proteinExistence type="predicted"/>
<feature type="chain" id="PRO_5039087734" description="Copper amine oxidase-like N-terminal domain-containing protein" evidence="1">
    <location>
        <begin position="22"/>
        <end position="773"/>
    </location>
</feature>
<dbReference type="Proteomes" id="UP000677918">
    <property type="component" value="Unassembled WGS sequence"/>
</dbReference>
<evidence type="ECO:0000313" key="3">
    <source>
        <dbReference type="EMBL" id="GIQ70254.1"/>
    </source>
</evidence>
<evidence type="ECO:0000256" key="1">
    <source>
        <dbReference type="SAM" id="SignalP"/>
    </source>
</evidence>
<dbReference type="Gene3D" id="3.30.457.10">
    <property type="entry name" value="Copper amine oxidase-like, N-terminal domain"/>
    <property type="match status" value="1"/>
</dbReference>
<evidence type="ECO:0000313" key="4">
    <source>
        <dbReference type="Proteomes" id="UP000677918"/>
    </source>
</evidence>
<sequence length="773" mass="82326">MKKLAFMFVACLMLSSVFFQAQSQAASQIKILINGVELATDQSPVLIQNRAMVPLRAIFEALNAQVNWNQQEQRVTARKGNTTVSLTIHSTTATINNETVYLDVPARTVNDRTVVPVRFVSEALGEEVTWNAAAQTVTITTKPVVAVSGLQVKANAQYGDGRDLEVRFNRAADESVIDHYRILVVKSSAARQFTSAKAENVLSRNFTAVRPNGRNQTVTLTENTRDVDGEVIKSGQSYTVFVLTVGNNNGLYRMELSPSSSAVTINLPAVKAPTNVTVKDVSDYGDARDLLIGFNKSADESKVEEYRVFVVKSQHARNFNLSEANKVGSARYHRIAKTGGNISQTLPSTMRDVQGDAIVNGQAYRLFVMAVGNSRSSHANALSSASSEITLSNNVRVNAVSNLQVNDISDYGDGRDLLVSFNKIPDESQLSHYRILVVKSANASRFNLAAANAVSPGNFTYVAKTGNHLSQALPPDARDVDGAAIRSGVSYQVFVLSVNTGNNAGGNALSHASASITLSDNALGAPSHVAGHIVNHFGDGRDLEVSFTRSPNEAAVSEYRIMLVPASQSHAFNLASANQVTSANYTSVAKQRGDIRRALPQSVRDVQGNPLVRGIPYKVFVLAVAESRTNMSNALSAPSADVVLTEAGVQAATITNVQDTSAPGGQLGLTVNFTKAGNEQQIAYYAVMVVPAANASNFNLAAANAVPASRYTTVSKTGGNLAVTLPASATDVDGNALRGGIPYRVFILSIADGRTATVNSLSLPSNEITLISN</sequence>
<name>A0A8J4H789_9BACL</name>
<dbReference type="InterPro" id="IPR012854">
    <property type="entry name" value="Cu_amine_oxidase-like_N"/>
</dbReference>
<keyword evidence="1" id="KW-0732">Signal</keyword>
<dbReference type="Pfam" id="PF07833">
    <property type="entry name" value="Cu_amine_oxidN1"/>
    <property type="match status" value="1"/>
</dbReference>